<reference evidence="1" key="2">
    <citation type="submission" date="2021-04" db="EMBL/GenBank/DDBJ databases">
        <authorList>
            <person name="Gilroy R."/>
        </authorList>
    </citation>
    <scope>NUCLEOTIDE SEQUENCE</scope>
    <source>
        <strain evidence="1">CHK169-4300</strain>
    </source>
</reference>
<accession>A0A9D2JYX8</accession>
<evidence type="ECO:0000313" key="1">
    <source>
        <dbReference type="EMBL" id="HIZ71663.1"/>
    </source>
</evidence>
<name>A0A9D2JYX8_9LACT</name>
<sequence>MYKITINGATYPKVIHFRTSQSRLGQRIVIEQANGVRHSVLIEKINKLEIEREDIGV</sequence>
<dbReference type="EMBL" id="DXAZ01000127">
    <property type="protein sequence ID" value="HIZ71663.1"/>
    <property type="molecule type" value="Genomic_DNA"/>
</dbReference>
<comment type="caution">
    <text evidence="1">The sequence shown here is derived from an EMBL/GenBank/DDBJ whole genome shotgun (WGS) entry which is preliminary data.</text>
</comment>
<reference evidence="1" key="1">
    <citation type="journal article" date="2021" name="PeerJ">
        <title>Extensive microbial diversity within the chicken gut microbiome revealed by metagenomics and culture.</title>
        <authorList>
            <person name="Gilroy R."/>
            <person name="Ravi A."/>
            <person name="Getino M."/>
            <person name="Pursley I."/>
            <person name="Horton D.L."/>
            <person name="Alikhan N.F."/>
            <person name="Baker D."/>
            <person name="Gharbi K."/>
            <person name="Hall N."/>
            <person name="Watson M."/>
            <person name="Adriaenssens E.M."/>
            <person name="Foster-Nyarko E."/>
            <person name="Jarju S."/>
            <person name="Secka A."/>
            <person name="Antonio M."/>
            <person name="Oren A."/>
            <person name="Chaudhuri R.R."/>
            <person name="La Ragione R."/>
            <person name="Hildebrand F."/>
            <person name="Pallen M.J."/>
        </authorList>
    </citation>
    <scope>NUCLEOTIDE SEQUENCE</scope>
    <source>
        <strain evidence="1">CHK169-4300</strain>
    </source>
</reference>
<dbReference type="AlphaFoldDB" id="A0A9D2JYX8"/>
<evidence type="ECO:0000313" key="2">
    <source>
        <dbReference type="Proteomes" id="UP000824106"/>
    </source>
</evidence>
<gene>
    <name evidence="1" type="ORF">H9808_07890</name>
</gene>
<organism evidence="1 2">
    <name type="scientific">Candidatus Atopostipes pullistercoris</name>
    <dbReference type="NCBI Taxonomy" id="2838467"/>
    <lineage>
        <taxon>Bacteria</taxon>
        <taxon>Bacillati</taxon>
        <taxon>Bacillota</taxon>
        <taxon>Bacilli</taxon>
        <taxon>Lactobacillales</taxon>
        <taxon>Carnobacteriaceae</taxon>
        <taxon>Atopostipes</taxon>
    </lineage>
</organism>
<dbReference type="Proteomes" id="UP000824106">
    <property type="component" value="Unassembled WGS sequence"/>
</dbReference>
<proteinExistence type="predicted"/>
<protein>
    <submittedName>
        <fullName evidence="1">Uncharacterized protein</fullName>
    </submittedName>
</protein>